<evidence type="ECO:0000256" key="2">
    <source>
        <dbReference type="SAM" id="SignalP"/>
    </source>
</evidence>
<feature type="domain" description="DUF6443" evidence="3">
    <location>
        <begin position="44"/>
        <end position="177"/>
    </location>
</feature>
<dbReference type="AlphaFoldDB" id="A0A838ZTT5"/>
<protein>
    <submittedName>
        <fullName evidence="4">DUF2778 domain-containing protein</fullName>
    </submittedName>
</protein>
<reference evidence="4 5" key="1">
    <citation type="submission" date="2020-07" db="EMBL/GenBank/DDBJ databases">
        <title>Moheibacter lacus sp. nov., a member of the family Flavobacteriaceae isolated from freshwater lake sediment.</title>
        <authorList>
            <person name="Liu Y."/>
        </authorList>
    </citation>
    <scope>NUCLEOTIDE SEQUENCE [LARGE SCALE GENOMIC DNA]</scope>
    <source>
        <strain evidence="4 5">BDHS18</strain>
    </source>
</reference>
<feature type="compositionally biased region" description="Basic and acidic residues" evidence="1">
    <location>
        <begin position="1078"/>
        <end position="1087"/>
    </location>
</feature>
<feature type="region of interest" description="Disordered" evidence="1">
    <location>
        <begin position="1066"/>
        <end position="1097"/>
    </location>
</feature>
<dbReference type="Gene3D" id="2.180.10.10">
    <property type="entry name" value="RHS repeat-associated core"/>
    <property type="match status" value="1"/>
</dbReference>
<evidence type="ECO:0000259" key="3">
    <source>
        <dbReference type="Pfam" id="PF20041"/>
    </source>
</evidence>
<feature type="region of interest" description="Disordered" evidence="1">
    <location>
        <begin position="1205"/>
        <end position="1232"/>
    </location>
</feature>
<accession>A0A838ZTT5</accession>
<dbReference type="InterPro" id="IPR050708">
    <property type="entry name" value="T6SS_VgrG/RHS"/>
</dbReference>
<dbReference type="Pfam" id="PF20041">
    <property type="entry name" value="DUF6443"/>
    <property type="match status" value="1"/>
</dbReference>
<feature type="compositionally biased region" description="Polar residues" evidence="1">
    <location>
        <begin position="1067"/>
        <end position="1076"/>
    </location>
</feature>
<dbReference type="PANTHER" id="PTHR32305:SF15">
    <property type="entry name" value="PROTEIN RHSA-RELATED"/>
    <property type="match status" value="1"/>
</dbReference>
<comment type="caution">
    <text evidence="4">The sequence shown here is derived from an EMBL/GenBank/DDBJ whole genome shotgun (WGS) entry which is preliminary data.</text>
</comment>
<keyword evidence="5" id="KW-1185">Reference proteome</keyword>
<proteinExistence type="predicted"/>
<feature type="chain" id="PRO_5033041301" evidence="2">
    <location>
        <begin position="26"/>
        <end position="1232"/>
    </location>
</feature>
<gene>
    <name evidence="4" type="ORF">HU137_11410</name>
</gene>
<dbReference type="InterPro" id="IPR045619">
    <property type="entry name" value="DUF6443"/>
</dbReference>
<evidence type="ECO:0000256" key="1">
    <source>
        <dbReference type="SAM" id="MobiDB-lite"/>
    </source>
</evidence>
<evidence type="ECO:0000313" key="4">
    <source>
        <dbReference type="EMBL" id="MBA5630381.1"/>
    </source>
</evidence>
<keyword evidence="2" id="KW-0732">Signal</keyword>
<feature type="compositionally biased region" description="Polar residues" evidence="1">
    <location>
        <begin position="1206"/>
        <end position="1223"/>
    </location>
</feature>
<feature type="signal peptide" evidence="2">
    <location>
        <begin position="1"/>
        <end position="25"/>
    </location>
</feature>
<dbReference type="Proteomes" id="UP000552241">
    <property type="component" value="Unassembled WGS sequence"/>
</dbReference>
<dbReference type="NCBIfam" id="TIGR03696">
    <property type="entry name" value="Rhs_assc_core"/>
    <property type="match status" value="1"/>
</dbReference>
<dbReference type="PANTHER" id="PTHR32305">
    <property type="match status" value="1"/>
</dbReference>
<organism evidence="4 5">
    <name type="scientific">Moheibacter lacus</name>
    <dbReference type="NCBI Taxonomy" id="2745851"/>
    <lineage>
        <taxon>Bacteria</taxon>
        <taxon>Pseudomonadati</taxon>
        <taxon>Bacteroidota</taxon>
        <taxon>Flavobacteriia</taxon>
        <taxon>Flavobacteriales</taxon>
        <taxon>Weeksellaceae</taxon>
        <taxon>Moheibacter</taxon>
    </lineage>
</organism>
<dbReference type="RefSeq" id="WP_182043978.1">
    <property type="nucleotide sequence ID" value="NZ_JACDZE010000004.1"/>
</dbReference>
<evidence type="ECO:0000313" key="5">
    <source>
        <dbReference type="Proteomes" id="UP000552241"/>
    </source>
</evidence>
<name>A0A838ZTT5_9FLAO</name>
<sequence length="1232" mass="138920">MNLFSQHTLKTSALAGFLFTSVVYAQTPTSTENYIYVVEPTVEVSAIDDQTPAIRTVQYFDGLGRPKQINQIKASPDGKDIITHIEYDGFGRQDKDFLPWPSGQQNGAVVNPTTLKNNTVNYYKQEYLCPPNNTQCNLNPYTQKKFENSPLNRVVQVGAPGNDWKIGSGNEMEFQYQANTVGDGVKQFKATTTWVEAQKIYNIALTQDGTYPANRLYKTITTDENGHSIHEFTNKEGQIVLKRTFVANGSVAGRDTDPGTELQIRADTYYVYDIYGNLTYVIPPMASVKSNVNTVLDELCYQYKYDSRNRLVEKKLPGKGWEWLVYDKQDRLVATKDAKQVAEGNNEWTFTKYDKFGRVAYTGLVGDAGTRIQVQNWVYNTFGSNNAEYDATGFMHDGLRVYYKADKGYPASGFQILTVNYYDFYAPSRSTDGANFPNMPGVDIRDGSNTANESLKGLLTSTVTRTLGTSNFEKSYMFYDVKSRQVYTHKINRLGGYTKIQNNLDFRGKPTSTITLHKYSSSTPNELKVQDNFSYDGQERFKHHSQSINNGVVQRIASNTYNEIGQLTYKLVGNNNSLPALQGVDYTYNIRGWLTGINNIADDLQLRGLPGEPLDDIFAFKIQYNDLVYGGEVATEPLYNGNISQTFWKTATDNITRGYSYEFDQMNRLRFAHFNKVTGTPPTGYYPGAFDESMAYDLNGNILHLVRHTEDFYGAESAMDDLKYTYKNDNRTSNQLSKVIDDENSSFGFTNGNSGTSNDYTYDANGNMISDLNKAIASITYNHLNLPKAITWTSGTTKKIEYLYDAFGVKVQKKVTSGSTVYTTDYMDGFQYYNGVLQFFPHPEGYVKQTTVNNQMTFDYVFNYTDHLGNVRLSYAKDPATDELKIMEENHYYPFGLRHKKYALSTPKDILSNETETDKALQDIDPTNPVLNIYANYDYKYNGKEYQDELGLGLYDYGWRNYDPALGRWMNIDPLAEKYASSNPYNYVLNNPINYVDPDGRYVKISYNAETGELSIEDMDNHKKGLQTVYVSAKGYNVNGIRDKKGNLIANQVLVIKGVFSGGISDSEGNINQGDENGTDHATRGEKQVPIPNGDYDILDNKGGKNSTWFRLDPQDSYRYDDTHQGVKGKDGDNRKNFRLHLGMESHGCVTICSADESSDRNLEWNVINQIMNTTSTSEVPDRQGLQRFNPTSTRTKYGTMEVIGTSVNPKKSPNAKPSNISPTVLGPVGSL</sequence>
<dbReference type="InterPro" id="IPR022385">
    <property type="entry name" value="Rhs_assc_core"/>
</dbReference>
<dbReference type="EMBL" id="JACDZE010000004">
    <property type="protein sequence ID" value="MBA5630381.1"/>
    <property type="molecule type" value="Genomic_DNA"/>
</dbReference>